<protein>
    <recommendedName>
        <fullName evidence="9">PPPDE domain-containing protein</fullName>
    </recommendedName>
</protein>
<dbReference type="GO" id="GO:0008233">
    <property type="term" value="F:peptidase activity"/>
    <property type="evidence" value="ECO:0007669"/>
    <property type="project" value="UniProtKB-KW"/>
</dbReference>
<dbReference type="Proteomes" id="UP000284706">
    <property type="component" value="Unassembled WGS sequence"/>
</dbReference>
<reference evidence="7 8" key="1">
    <citation type="journal article" date="2018" name="Evol. Lett.">
        <title>Horizontal gene cluster transfer increased hallucinogenic mushroom diversity.</title>
        <authorList>
            <person name="Reynolds H.T."/>
            <person name="Vijayakumar V."/>
            <person name="Gluck-Thaler E."/>
            <person name="Korotkin H.B."/>
            <person name="Matheny P.B."/>
            <person name="Slot J.C."/>
        </authorList>
    </citation>
    <scope>NUCLEOTIDE SEQUENCE [LARGE SCALE GENOMIC DNA]</scope>
    <source>
        <strain evidence="7 8">SRW20</strain>
    </source>
</reference>
<dbReference type="Pfam" id="PF08324">
    <property type="entry name" value="PUL"/>
    <property type="match status" value="1"/>
</dbReference>
<dbReference type="GO" id="GO:0006508">
    <property type="term" value="P:proteolysis"/>
    <property type="evidence" value="ECO:0007669"/>
    <property type="project" value="UniProtKB-KW"/>
</dbReference>
<dbReference type="PROSITE" id="PS51352">
    <property type="entry name" value="THIOREDOXIN_2"/>
    <property type="match status" value="1"/>
</dbReference>
<keyword evidence="3" id="KW-0378">Hydrolase</keyword>
<dbReference type="InterPro" id="IPR013535">
    <property type="entry name" value="PUL_dom"/>
</dbReference>
<dbReference type="Pfam" id="PF05903">
    <property type="entry name" value="Peptidase_C97"/>
    <property type="match status" value="1"/>
</dbReference>
<evidence type="ECO:0000256" key="2">
    <source>
        <dbReference type="ARBA" id="ARBA00022670"/>
    </source>
</evidence>
<feature type="domain" description="PPPDE" evidence="6">
    <location>
        <begin position="3"/>
        <end position="143"/>
    </location>
</feature>
<dbReference type="PROSITE" id="PS51858">
    <property type="entry name" value="PPPDE"/>
    <property type="match status" value="1"/>
</dbReference>
<evidence type="ECO:0000259" key="5">
    <source>
        <dbReference type="PROSITE" id="PS51396"/>
    </source>
</evidence>
<dbReference type="InterPro" id="IPR036249">
    <property type="entry name" value="Thioredoxin-like_sf"/>
</dbReference>
<dbReference type="AlphaFoldDB" id="A0A409YW68"/>
<evidence type="ECO:0000313" key="8">
    <source>
        <dbReference type="Proteomes" id="UP000284706"/>
    </source>
</evidence>
<feature type="domain" description="Thioredoxin" evidence="4">
    <location>
        <begin position="168"/>
        <end position="311"/>
    </location>
</feature>
<dbReference type="InterPro" id="IPR016024">
    <property type="entry name" value="ARM-type_fold"/>
</dbReference>
<proteinExistence type="inferred from homology"/>
<dbReference type="STRING" id="231916.A0A409YW68"/>
<evidence type="ECO:0008006" key="9">
    <source>
        <dbReference type="Google" id="ProtNLM"/>
    </source>
</evidence>
<dbReference type="SUPFAM" id="SSF52833">
    <property type="entry name" value="Thioredoxin-like"/>
    <property type="match status" value="1"/>
</dbReference>
<comment type="similarity">
    <text evidence="1">Belongs to the DeSI family.</text>
</comment>
<dbReference type="CDD" id="cd02947">
    <property type="entry name" value="TRX_family"/>
    <property type="match status" value="1"/>
</dbReference>
<dbReference type="PANTHER" id="PTHR12378:SF7">
    <property type="entry name" value="DESUMOYLATING ISOPEPTIDASE 1"/>
    <property type="match status" value="1"/>
</dbReference>
<dbReference type="Gene3D" id="3.90.1720.30">
    <property type="entry name" value="PPPDE domains"/>
    <property type="match status" value="1"/>
</dbReference>
<evidence type="ECO:0000259" key="4">
    <source>
        <dbReference type="PROSITE" id="PS51352"/>
    </source>
</evidence>
<feature type="domain" description="PUL" evidence="5">
    <location>
        <begin position="328"/>
        <end position="648"/>
    </location>
</feature>
<dbReference type="PROSITE" id="PS51396">
    <property type="entry name" value="PUL"/>
    <property type="match status" value="1"/>
</dbReference>
<keyword evidence="8" id="KW-1185">Reference proteome</keyword>
<dbReference type="Pfam" id="PF00085">
    <property type="entry name" value="Thioredoxin"/>
    <property type="match status" value="1"/>
</dbReference>
<dbReference type="InterPro" id="IPR008580">
    <property type="entry name" value="PPPDE_dom"/>
</dbReference>
<dbReference type="SMART" id="SM01179">
    <property type="entry name" value="DUF862"/>
    <property type="match status" value="1"/>
</dbReference>
<dbReference type="Gene3D" id="3.40.30.10">
    <property type="entry name" value="Glutaredoxin"/>
    <property type="match status" value="1"/>
</dbReference>
<sequence length="651" mass="70733">MTQPVKLYVYDLSNGMARQLSRQLTGRQIDGIWHTSVVVFGKEIFYGQGISITEPGRSHHGTPLEVVDMGETSIDEDTFNEYLEEIRQHYTADKYHLLDFNCNSFTEDVIGFLTGRSIPSHIKDLPRDFLSTPFGAALRPTIDAMYRRPVPGAVPPPAAAAAASPNPALASSILQAVASQAQANGNTRPQHNGTAGTQTLTSPVHIITNPASFNHFLKGNRAAVAFFTDQTCAPCKMIEPVFDSLSQEKSGSNGAAFAKIDIGVGMGQALAAEWGIRATPTFMFFLDGKKLDELKGANANELKTQVNLLLFQAFPPHPHTSISVPAIQAVSMNPIIFSQVPPIDTVASKLTSFIDEQGSWPDSAAQKKEEVKSVVQKTVVPYLKLRFQPATPAPKVLPSASPTILTAWTQASLVLASVLPVESLFPLVDMWRLAYLDPAVGSWTASLSGTTDPISIFLPIATKCQESTSKGARNFSLTVLRLLCNAFSSPLLSQKLLRTGEMRDSITALLVPSLLHADGAVRTAAASLAFNVAAVLQKERVDSVRSGKGIRADSEEDLADWEVEMVSALVEALDREKENEEVVHRLTAALAFFVRLSPHYESQVRPLLEVLQSRDILKGKLNKGDRWNVDGGIAKKDVRKLVEEVANKLCA</sequence>
<evidence type="ECO:0000256" key="1">
    <source>
        <dbReference type="ARBA" id="ARBA00008140"/>
    </source>
</evidence>
<dbReference type="GO" id="GO:0070646">
    <property type="term" value="P:protein modification by small protein removal"/>
    <property type="evidence" value="ECO:0007669"/>
    <property type="project" value="TreeGrafter"/>
</dbReference>
<dbReference type="InterPro" id="IPR013766">
    <property type="entry name" value="Thioredoxin_domain"/>
</dbReference>
<comment type="caution">
    <text evidence="7">The sequence shown here is derived from an EMBL/GenBank/DDBJ whole genome shotgun (WGS) entry which is preliminary data.</text>
</comment>
<dbReference type="InterPro" id="IPR042266">
    <property type="entry name" value="PPPDE_sf"/>
</dbReference>
<dbReference type="InParanoid" id="A0A409YW68"/>
<name>A0A409YW68_9AGAR</name>
<accession>A0A409YW68</accession>
<dbReference type="InterPro" id="IPR011989">
    <property type="entry name" value="ARM-like"/>
</dbReference>
<dbReference type="InterPro" id="IPR017937">
    <property type="entry name" value="Thioredoxin_CS"/>
</dbReference>
<evidence type="ECO:0000313" key="7">
    <source>
        <dbReference type="EMBL" id="PPR07276.1"/>
    </source>
</evidence>
<gene>
    <name evidence="7" type="ORF">CVT26_012435</name>
</gene>
<dbReference type="SUPFAM" id="SSF48371">
    <property type="entry name" value="ARM repeat"/>
    <property type="match status" value="1"/>
</dbReference>
<dbReference type="PROSITE" id="PS00194">
    <property type="entry name" value="THIOREDOXIN_1"/>
    <property type="match status" value="1"/>
</dbReference>
<dbReference type="Gene3D" id="1.25.10.10">
    <property type="entry name" value="Leucine-rich Repeat Variant"/>
    <property type="match status" value="1"/>
</dbReference>
<evidence type="ECO:0000259" key="6">
    <source>
        <dbReference type="PROSITE" id="PS51858"/>
    </source>
</evidence>
<keyword evidence="2" id="KW-0645">Protease</keyword>
<organism evidence="7 8">
    <name type="scientific">Gymnopilus dilepis</name>
    <dbReference type="NCBI Taxonomy" id="231916"/>
    <lineage>
        <taxon>Eukaryota</taxon>
        <taxon>Fungi</taxon>
        <taxon>Dikarya</taxon>
        <taxon>Basidiomycota</taxon>
        <taxon>Agaricomycotina</taxon>
        <taxon>Agaricomycetes</taxon>
        <taxon>Agaricomycetidae</taxon>
        <taxon>Agaricales</taxon>
        <taxon>Agaricineae</taxon>
        <taxon>Hymenogastraceae</taxon>
        <taxon>Gymnopilus</taxon>
    </lineage>
</organism>
<dbReference type="PANTHER" id="PTHR12378">
    <property type="entry name" value="DESUMOYLATING ISOPEPTIDASE"/>
    <property type="match status" value="1"/>
</dbReference>
<dbReference type="EMBL" id="NHYE01000147">
    <property type="protein sequence ID" value="PPR07276.1"/>
    <property type="molecule type" value="Genomic_DNA"/>
</dbReference>
<evidence type="ECO:0000256" key="3">
    <source>
        <dbReference type="ARBA" id="ARBA00022801"/>
    </source>
</evidence>
<dbReference type="OrthoDB" id="21221at2759"/>